<dbReference type="InterPro" id="IPR001034">
    <property type="entry name" value="DeoR_HTH"/>
</dbReference>
<dbReference type="SUPFAM" id="SSF46785">
    <property type="entry name" value="Winged helix' DNA-binding domain"/>
    <property type="match status" value="1"/>
</dbReference>
<dbReference type="InterPro" id="IPR008719">
    <property type="entry name" value="N2O_reductase_NosL"/>
</dbReference>
<protein>
    <submittedName>
        <fullName evidence="4">DeoR family transcriptional regulator</fullName>
    </submittedName>
</protein>
<dbReference type="GO" id="GO:0003700">
    <property type="term" value="F:DNA-binding transcription factor activity"/>
    <property type="evidence" value="ECO:0007669"/>
    <property type="project" value="InterPro"/>
</dbReference>
<dbReference type="EMBL" id="JAATHJ010000004">
    <property type="protein sequence ID" value="NJP36852.1"/>
    <property type="molecule type" value="Genomic_DNA"/>
</dbReference>
<dbReference type="AlphaFoldDB" id="A0A969PMD6"/>
<dbReference type="Pfam" id="PF08220">
    <property type="entry name" value="HTH_DeoR"/>
    <property type="match status" value="1"/>
</dbReference>
<dbReference type="Gene3D" id="1.10.10.10">
    <property type="entry name" value="Winged helix-like DNA-binding domain superfamily/Winged helix DNA-binding domain"/>
    <property type="match status" value="1"/>
</dbReference>
<keyword evidence="2" id="KW-0804">Transcription</keyword>
<gene>
    <name evidence="4" type="ORF">HCN83_04550</name>
</gene>
<proteinExistence type="predicted"/>
<dbReference type="InterPro" id="IPR036388">
    <property type="entry name" value="WH-like_DNA-bd_sf"/>
</dbReference>
<name>A0A969PMD6_9BACI</name>
<reference evidence="4 5" key="1">
    <citation type="submission" date="2020-03" db="EMBL/GenBank/DDBJ databases">
        <title>Assessment of the enzymatic potential of alkaline-tolerant lipase obtained from Bacillus luteus H11 (technogenic soil) for the bioremediation of saline soils contaminated with petroleum substances.</title>
        <authorList>
            <person name="Kalwasinska A."/>
        </authorList>
    </citation>
    <scope>NUCLEOTIDE SEQUENCE [LARGE SCALE GENOMIC DNA]</scope>
    <source>
        <strain evidence="4 5">H11</strain>
    </source>
</reference>
<keyword evidence="1" id="KW-0805">Transcription regulation</keyword>
<evidence type="ECO:0000313" key="5">
    <source>
        <dbReference type="Proteomes" id="UP000752012"/>
    </source>
</evidence>
<dbReference type="PANTHER" id="PTHR41247:SF1">
    <property type="entry name" value="HTH-TYPE TRANSCRIPTIONAL REPRESSOR YCNK"/>
    <property type="match status" value="1"/>
</dbReference>
<dbReference type="RefSeq" id="WP_168005139.1">
    <property type="nucleotide sequence ID" value="NZ_JAATHJ010000004.1"/>
</dbReference>
<dbReference type="PROSITE" id="PS51000">
    <property type="entry name" value="HTH_DEOR_2"/>
    <property type="match status" value="1"/>
</dbReference>
<dbReference type="SMART" id="SM00420">
    <property type="entry name" value="HTH_DEOR"/>
    <property type="match status" value="1"/>
</dbReference>
<sequence length="190" mass="21456">MKPLERQKIIVDMVHHHDVVQVSDISRVCQVSEMTIYRDVQKLEQEGRVQKTSRGITALVPEQTGSDTCAYCQKPAGDRLSVQLVYNNRSQEKTCCGHCALLRFDEKSDEVVQMIGRDFLLDTTINVRQAVFVMNSSLPLFCCSPQTLVFQRQEEARKFAAGFGGSLMNFEEAVPFVRQDMGCACRSSHT</sequence>
<dbReference type="Proteomes" id="UP000752012">
    <property type="component" value="Unassembled WGS sequence"/>
</dbReference>
<accession>A0A969PMD6</accession>
<feature type="domain" description="HTH deoR-type" evidence="3">
    <location>
        <begin position="3"/>
        <end position="58"/>
    </location>
</feature>
<evidence type="ECO:0000259" key="3">
    <source>
        <dbReference type="PROSITE" id="PS51000"/>
    </source>
</evidence>
<evidence type="ECO:0000256" key="2">
    <source>
        <dbReference type="ARBA" id="ARBA00023163"/>
    </source>
</evidence>
<dbReference type="PANTHER" id="PTHR41247">
    <property type="entry name" value="HTH-TYPE TRANSCRIPTIONAL REPRESSOR YCNK"/>
    <property type="match status" value="1"/>
</dbReference>
<dbReference type="InterPro" id="IPR036390">
    <property type="entry name" value="WH_DNA-bd_sf"/>
</dbReference>
<evidence type="ECO:0000256" key="1">
    <source>
        <dbReference type="ARBA" id="ARBA00023015"/>
    </source>
</evidence>
<keyword evidence="5" id="KW-1185">Reference proteome</keyword>
<comment type="caution">
    <text evidence="4">The sequence shown here is derived from an EMBL/GenBank/DDBJ whole genome shotgun (WGS) entry which is preliminary data.</text>
</comment>
<evidence type="ECO:0000313" key="4">
    <source>
        <dbReference type="EMBL" id="NJP36852.1"/>
    </source>
</evidence>
<dbReference type="SUPFAM" id="SSF160387">
    <property type="entry name" value="NosL/MerB-like"/>
    <property type="match status" value="1"/>
</dbReference>
<organism evidence="4 5">
    <name type="scientific">Alkalicoccus luteus</name>
    <dbReference type="NCBI Taxonomy" id="1237094"/>
    <lineage>
        <taxon>Bacteria</taxon>
        <taxon>Bacillati</taxon>
        <taxon>Bacillota</taxon>
        <taxon>Bacilli</taxon>
        <taxon>Bacillales</taxon>
        <taxon>Bacillaceae</taxon>
        <taxon>Alkalicoccus</taxon>
    </lineage>
</organism>